<dbReference type="KEGG" id="slim:SCL_2475"/>
<organism evidence="2 3">
    <name type="scientific">Sulfuricaulis limicola</name>
    <dbReference type="NCBI Taxonomy" id="1620215"/>
    <lineage>
        <taxon>Bacteria</taxon>
        <taxon>Pseudomonadati</taxon>
        <taxon>Pseudomonadota</taxon>
        <taxon>Gammaproteobacteria</taxon>
        <taxon>Acidiferrobacterales</taxon>
        <taxon>Acidiferrobacteraceae</taxon>
        <taxon>Sulfuricaulis</taxon>
    </lineage>
</organism>
<dbReference type="GO" id="GO:0008168">
    <property type="term" value="F:methyltransferase activity"/>
    <property type="evidence" value="ECO:0007669"/>
    <property type="project" value="UniProtKB-KW"/>
</dbReference>
<evidence type="ECO:0000256" key="1">
    <source>
        <dbReference type="SAM" id="MobiDB-lite"/>
    </source>
</evidence>
<feature type="compositionally biased region" description="Basic and acidic residues" evidence="1">
    <location>
        <begin position="263"/>
        <end position="295"/>
    </location>
</feature>
<dbReference type="InterPro" id="IPR005358">
    <property type="entry name" value="Puta_zinc/iron-chelating_dom"/>
</dbReference>
<dbReference type="PANTHER" id="PTHR35866">
    <property type="entry name" value="PUTATIVE-RELATED"/>
    <property type="match status" value="1"/>
</dbReference>
<dbReference type="PANTHER" id="PTHR35866:SF1">
    <property type="entry name" value="YKGJ FAMILY CYSTEINE CLUSTER PROTEIN"/>
    <property type="match status" value="1"/>
</dbReference>
<dbReference type="OrthoDB" id="9810361at2"/>
<evidence type="ECO:0000313" key="3">
    <source>
        <dbReference type="Proteomes" id="UP000243180"/>
    </source>
</evidence>
<sequence length="303" mass="35211">MSENFNDPTIKDPRPSSPVVPIKLGLDDSFQFRCRKGIACFNKCCQNINIMLTPYDILRLKNRLGLTSAEFLEKHTVTFDMDAHGIPGIRMQTKPGTAECQFLTPEGCGVYEDRPAACRYYALGATTMRAKDSAAPEEFYFVVKEEHCLGHDEPRTLSVREYRQEQGVEQYDEMTREWREIILKKRSSGPTVGAPSQKSMDLFYMASYDLDNFRVFIASPFFHDVYDIEPAYFQKLLTEETELLQFAARYLKQVLFGENTIPEKPDAIEKRRKRREEIMAKQREQMRRDMEKDMENEIDSPSD</sequence>
<dbReference type="EMBL" id="AP014879">
    <property type="protein sequence ID" value="BAV34752.1"/>
    <property type="molecule type" value="Genomic_DNA"/>
</dbReference>
<gene>
    <name evidence="2" type="ORF">SCL_2475</name>
</gene>
<protein>
    <submittedName>
        <fullName evidence="2">50S rRNA methyltransferase</fullName>
    </submittedName>
</protein>
<dbReference type="AlphaFoldDB" id="A0A1B4XIX4"/>
<dbReference type="InParanoid" id="A0A1B4XIX4"/>
<feature type="region of interest" description="Disordered" evidence="1">
    <location>
        <begin position="263"/>
        <end position="303"/>
    </location>
</feature>
<dbReference type="Proteomes" id="UP000243180">
    <property type="component" value="Chromosome"/>
</dbReference>
<reference evidence="2 3" key="1">
    <citation type="submission" date="2015-05" db="EMBL/GenBank/DDBJ databases">
        <title>Complete genome sequence of a sulfur-oxidizing gammaproteobacterium strain HA5.</title>
        <authorList>
            <person name="Miura A."/>
            <person name="Kojima H."/>
            <person name="Fukui M."/>
        </authorList>
    </citation>
    <scope>NUCLEOTIDE SEQUENCE [LARGE SCALE GENOMIC DNA]</scope>
    <source>
        <strain evidence="2 3">HA5</strain>
    </source>
</reference>
<dbReference type="Pfam" id="PF03692">
    <property type="entry name" value="CxxCxxCC"/>
    <property type="match status" value="1"/>
</dbReference>
<proteinExistence type="predicted"/>
<accession>A0A1B4XIX4</accession>
<keyword evidence="3" id="KW-1185">Reference proteome</keyword>
<dbReference type="RefSeq" id="WP_096361458.1">
    <property type="nucleotide sequence ID" value="NZ_AP014879.1"/>
</dbReference>
<evidence type="ECO:0000313" key="2">
    <source>
        <dbReference type="EMBL" id="BAV34752.1"/>
    </source>
</evidence>
<name>A0A1B4XIX4_9GAMM</name>
<keyword evidence="2" id="KW-0808">Transferase</keyword>
<keyword evidence="2" id="KW-0489">Methyltransferase</keyword>
<dbReference type="GO" id="GO:0032259">
    <property type="term" value="P:methylation"/>
    <property type="evidence" value="ECO:0007669"/>
    <property type="project" value="UniProtKB-KW"/>
</dbReference>